<evidence type="ECO:0000313" key="1">
    <source>
        <dbReference type="EMBL" id="CAB4131524.1"/>
    </source>
</evidence>
<dbReference type="EMBL" id="LR796247">
    <property type="protein sequence ID" value="CAB4131524.1"/>
    <property type="molecule type" value="Genomic_DNA"/>
</dbReference>
<accession>A0A6J5LAI3</accession>
<protein>
    <submittedName>
        <fullName evidence="1">Uncharacterized protein</fullName>
    </submittedName>
</protein>
<organism evidence="1">
    <name type="scientific">uncultured Caudovirales phage</name>
    <dbReference type="NCBI Taxonomy" id="2100421"/>
    <lineage>
        <taxon>Viruses</taxon>
        <taxon>Duplodnaviria</taxon>
        <taxon>Heunggongvirae</taxon>
        <taxon>Uroviricota</taxon>
        <taxon>Caudoviricetes</taxon>
        <taxon>Peduoviridae</taxon>
        <taxon>Maltschvirus</taxon>
        <taxon>Maltschvirus maltsch</taxon>
    </lineage>
</organism>
<reference evidence="1" key="1">
    <citation type="submission" date="2020-04" db="EMBL/GenBank/DDBJ databases">
        <authorList>
            <person name="Chiriac C."/>
            <person name="Salcher M."/>
            <person name="Ghai R."/>
            <person name="Kavagutti S V."/>
        </authorList>
    </citation>
    <scope>NUCLEOTIDE SEQUENCE</scope>
</reference>
<name>A0A6J5LAI3_9CAUD</name>
<proteinExistence type="predicted"/>
<gene>
    <name evidence="1" type="ORF">UFOVP132_129</name>
</gene>
<sequence>MKILNECSFLTDAGISKIEEKYNAKYVLEACIKDAIGQWANMPCAIFYSEVAHPQGSNYFALYYSAHHNTYMITNGLSAVDGVEFNGIEVEGEVVYSRYRHDFRKHKNGAFIDGGRDYSRFGGDTFNDYNHVKFVVNQDRLEII</sequence>